<dbReference type="RefSeq" id="WP_013934591.1">
    <property type="nucleotide sequence ID" value="NC_015709.1"/>
</dbReference>
<dbReference type="Pfam" id="PF03270">
    <property type="entry name" value="DUF269"/>
    <property type="match status" value="1"/>
</dbReference>
<dbReference type="STRING" id="579138.Zymop_1305"/>
<organism evidence="1 2">
    <name type="scientific">Zymomonas mobilis subsp. pomaceae (strain ATCC 29192 / DSM 22645 / JCM 10191 / CCUG 17912 / NBRC 13757 / NCIMB 11200 / NRRL B-4491 / Barker I)</name>
    <dbReference type="NCBI Taxonomy" id="579138"/>
    <lineage>
        <taxon>Bacteria</taxon>
        <taxon>Pseudomonadati</taxon>
        <taxon>Pseudomonadota</taxon>
        <taxon>Alphaproteobacteria</taxon>
        <taxon>Sphingomonadales</taxon>
        <taxon>Zymomonadaceae</taxon>
        <taxon>Zymomonas</taxon>
    </lineage>
</organism>
<dbReference type="AlphaFoldDB" id="F8EUQ0"/>
<dbReference type="EMBL" id="CP002865">
    <property type="protein sequence ID" value="AEI38196.1"/>
    <property type="molecule type" value="Genomic_DNA"/>
</dbReference>
<dbReference type="Gene3D" id="1.10.3100.20">
    <property type="entry name" value="Protein of unknown function DUF269"/>
    <property type="match status" value="1"/>
</dbReference>
<evidence type="ECO:0000313" key="1">
    <source>
        <dbReference type="EMBL" id="AEI38196.1"/>
    </source>
</evidence>
<dbReference type="eggNOG" id="ENOG502ZBN7">
    <property type="taxonomic scope" value="Bacteria"/>
</dbReference>
<gene>
    <name evidence="1" type="ordered locus">Zymop_1305</name>
</gene>
<evidence type="ECO:0000313" key="2">
    <source>
        <dbReference type="Proteomes" id="UP000000491"/>
    </source>
</evidence>
<dbReference type="Proteomes" id="UP000000491">
    <property type="component" value="Chromosome"/>
</dbReference>
<accession>F8EUQ0</accession>
<sequence length="157" mass="17655">MTTNSAEGNPVKDDLNTPFMRMLVGRIRAEDMFGAWENKKDEKLLSEYIITKEERRAIPIIGDPDPETVDRVNYFYQAVGLAIEEKTGFMASPIMKLSHEGFGRVFLIVGRLVVLSKTLRDVHRFGFDDLAALNCEGCRAVDNAIAIMEQFPEVAQA</sequence>
<protein>
    <submittedName>
        <fullName evidence="1">Nitrogen fixation protein</fullName>
    </submittedName>
</protein>
<dbReference type="PATRIC" id="fig|579138.3.peg.1384"/>
<dbReference type="NCBIfam" id="TIGR02935">
    <property type="entry name" value="NifX-associated nitrogen fixation protein"/>
    <property type="match status" value="1"/>
</dbReference>
<name>F8EUQ0_ZYMMT</name>
<dbReference type="PIRSF" id="PIRSF005788">
    <property type="entry name" value="NifK"/>
    <property type="match status" value="1"/>
</dbReference>
<reference evidence="1 2" key="1">
    <citation type="journal article" date="2011" name="J. Bacteriol.">
        <title>Genome sequence of the ethanol-producing Zymomonas mobilis subsp. pomaceae lectotype strain ATCC 29192.</title>
        <authorList>
            <person name="Kouvelis V.N."/>
            <person name="Davenport K.W."/>
            <person name="Brettin T.S."/>
            <person name="Bruce D."/>
            <person name="Detter C."/>
            <person name="Han C.S."/>
            <person name="Nolan M."/>
            <person name="Tapia R."/>
            <person name="Damoulaki A."/>
            <person name="Kyrpides N.C."/>
            <person name="Typas M.A."/>
            <person name="Pappas K.M."/>
        </authorList>
    </citation>
    <scope>NUCLEOTIDE SEQUENCE [LARGE SCALE GENOMIC DNA]</scope>
    <source>
        <strain evidence="2">ATCC 29192 / DSM 22645 / JCM 10191 / CCUG 17912 / NBRC 13757 / NCIMB 11200 / NRRL B-4491 / Barker I</strain>
    </source>
</reference>
<dbReference type="HOGENOM" id="CLU_141510_0_0_5"/>
<dbReference type="KEGG" id="zmp:Zymop_1305"/>
<proteinExistence type="predicted"/>
<dbReference type="InterPro" id="IPR004952">
    <property type="entry name" value="NifX-assoc_nitrogen_fix"/>
</dbReference>